<comment type="caution">
    <text evidence="1">The sequence shown here is derived from an EMBL/GenBank/DDBJ whole genome shotgun (WGS) entry which is preliminary data.</text>
</comment>
<accession>A0ACC1N2V4</accession>
<organism evidence="1 2">
    <name type="scientific">Xylaria curta</name>
    <dbReference type="NCBI Taxonomy" id="42375"/>
    <lineage>
        <taxon>Eukaryota</taxon>
        <taxon>Fungi</taxon>
        <taxon>Dikarya</taxon>
        <taxon>Ascomycota</taxon>
        <taxon>Pezizomycotina</taxon>
        <taxon>Sordariomycetes</taxon>
        <taxon>Xylariomycetidae</taxon>
        <taxon>Xylariales</taxon>
        <taxon>Xylariaceae</taxon>
        <taxon>Xylaria</taxon>
    </lineage>
</organism>
<dbReference type="Proteomes" id="UP001143856">
    <property type="component" value="Unassembled WGS sequence"/>
</dbReference>
<evidence type="ECO:0000313" key="1">
    <source>
        <dbReference type="EMBL" id="KAJ2973605.1"/>
    </source>
</evidence>
<dbReference type="EMBL" id="JAPDGR010002914">
    <property type="protein sequence ID" value="KAJ2973605.1"/>
    <property type="molecule type" value="Genomic_DNA"/>
</dbReference>
<gene>
    <name evidence="1" type="ORF">NUW58_g8894</name>
</gene>
<evidence type="ECO:0000313" key="2">
    <source>
        <dbReference type="Proteomes" id="UP001143856"/>
    </source>
</evidence>
<keyword evidence="2" id="KW-1185">Reference proteome</keyword>
<protein>
    <submittedName>
        <fullName evidence="1">Uncharacterized protein</fullName>
    </submittedName>
</protein>
<proteinExistence type="predicted"/>
<reference evidence="1" key="1">
    <citation type="submission" date="2022-10" db="EMBL/GenBank/DDBJ databases">
        <title>Genome Sequence of Xylaria curta.</title>
        <authorList>
            <person name="Buettner E."/>
        </authorList>
    </citation>
    <scope>NUCLEOTIDE SEQUENCE</scope>
    <source>
        <strain evidence="1">Babe10</strain>
    </source>
</reference>
<name>A0ACC1N2V4_9PEZI</name>
<sequence>MGHHYVQDRRLLHTALVVKATRADSYAMLFTRPINQASYVDGMNAIIHHASGVIMRRAIRDFGQNLVFEAKHEIASHLRPQDLDDIAPEIVKKFSNQFLDKALEYRLGTIDAQSLINALARAERLGYTKSDVIEDRKEIVVPTAQMHSPEVSYASLLSGPGAHPQPPPAAPPQGSLFDQPQPTRNASPTTELKCKLCWRHFKHAKPYEYHVQKQVCTKAAADASNHHFWCEECAAGFTTKAGLQYHTANAVCGSHATAAATPKSQATTPRSAALPPTNYAHHPPSQTQIPPTPPQPYSTPRRPNTSSVETPSSSQDDPYGHLTPERRAKLDEDLRLAELSYAPRFREAEDIADPVQRKLKIESLQNTFSTKQSMIRKKYGVRLRVRRTRAAIEEEKLRIGLKHGRGSPGSAVATPPAKRQRSDDASNSTGRAYVSHVPQTQTPLPTPTHPLSVSQMNNSGLNGSSATAAIADPTASIVPTQLPSAEEQAPSNSLSSLQRKGYRVSSHVGQATRPASNSPAPRASSAPTPAVVVLDDSSDSTDTDEEIPATLPQKRVS</sequence>